<name>A0A0K2Y2W1_9HELI</name>
<organism evidence="1 2">
    <name type="scientific">Helicobacter ailurogastricus</name>
    <dbReference type="NCBI Taxonomy" id="1578720"/>
    <lineage>
        <taxon>Bacteria</taxon>
        <taxon>Pseudomonadati</taxon>
        <taxon>Campylobacterota</taxon>
        <taxon>Epsilonproteobacteria</taxon>
        <taxon>Campylobacterales</taxon>
        <taxon>Helicobacteraceae</taxon>
        <taxon>Helicobacter</taxon>
    </lineage>
</organism>
<evidence type="ECO:0000313" key="2">
    <source>
        <dbReference type="Proteomes" id="UP000043437"/>
    </source>
</evidence>
<sequence>MCLGIPGNVTGYLSHRIQKTYLGLHLRLLCHLNYVEYIKIMDSKDKDLE</sequence>
<protein>
    <submittedName>
        <fullName evidence="1">Uncharacterized protein</fullName>
    </submittedName>
</protein>
<dbReference type="AlphaFoldDB" id="A0A0K2Y2W1"/>
<dbReference type="Proteomes" id="UP000043437">
    <property type="component" value="Unassembled WGS sequence"/>
</dbReference>
<accession>A0A0K2Y2W1</accession>
<dbReference type="EMBL" id="CDMG01000009">
    <property type="protein sequence ID" value="CRF52657.1"/>
    <property type="molecule type" value="Genomic_DNA"/>
</dbReference>
<proteinExistence type="predicted"/>
<gene>
    <name evidence="1" type="ORF">HAL07_11220</name>
</gene>
<reference evidence="2" key="1">
    <citation type="submission" date="2014-12" db="EMBL/GenBank/DDBJ databases">
        <authorList>
            <person name="Jaenicke S."/>
        </authorList>
    </citation>
    <scope>NUCLEOTIDE SEQUENCE [LARGE SCALE GENOMIC DNA]</scope>
</reference>
<evidence type="ECO:0000313" key="1">
    <source>
        <dbReference type="EMBL" id="CRF52657.1"/>
    </source>
</evidence>